<sequence>DLYNIKKQKLKQTVAFYNKIMLLSSEKDVQDEKNDSKSTSDSERPASNSVTETSIAEAQWCGAHDLFNDLQFNTLVLDLRSNSKYRQGHVFGSYQLEVTKDYVKEKTNPAWVKLQDLPCDEEQKTSYKEQMNWFVRYVWVVVEKDWKEETKQVILPFLVTSIKKSRRTCVVKILNGLSEFKEMYPFLMLTFNDTYFSVMMLHSSKILSSIRVVPHYPNVIIPGKLYLGDAKSSAEGYIFKDLRLTHVVNTASRDVTNYFQDITILSNDFKDDFDNTTLEYLNQTKISYCNIEINDSQDVDIKQYFEKFLNSSVSPFFLSLVNFFHEGKVLVHCAAGISRSSTIVIAYLMKKLDLLLFDAMEYVKKCRPNISPNIGFFCQLMLFEEELFGDTKSSRQLLSANTEYSSNYHQWFETSRK</sequence>
<evidence type="ECO:0000313" key="9">
    <source>
        <dbReference type="Proteomes" id="UP000023152"/>
    </source>
</evidence>
<keyword evidence="3" id="KW-0378">Hydrolase</keyword>
<dbReference type="InterPro" id="IPR029021">
    <property type="entry name" value="Prot-tyrosine_phosphatase-like"/>
</dbReference>
<accession>X6PD08</accession>
<dbReference type="OrthoDB" id="285418at2759"/>
<evidence type="ECO:0000256" key="2">
    <source>
        <dbReference type="ARBA" id="ARBA00013064"/>
    </source>
</evidence>
<dbReference type="GO" id="GO:0043409">
    <property type="term" value="P:negative regulation of MAPK cascade"/>
    <property type="evidence" value="ECO:0007669"/>
    <property type="project" value="TreeGrafter"/>
</dbReference>
<evidence type="ECO:0000256" key="3">
    <source>
        <dbReference type="ARBA" id="ARBA00022801"/>
    </source>
</evidence>
<dbReference type="InterPro" id="IPR036873">
    <property type="entry name" value="Rhodanese-like_dom_sf"/>
</dbReference>
<dbReference type="PROSITE" id="PS00383">
    <property type="entry name" value="TYR_PHOSPHATASE_1"/>
    <property type="match status" value="1"/>
</dbReference>
<proteinExistence type="inferred from homology"/>
<dbReference type="PANTHER" id="PTHR10159:SF519">
    <property type="entry name" value="DUAL SPECIFICITY PROTEIN PHOSPHATASE MPK3"/>
    <property type="match status" value="1"/>
</dbReference>
<dbReference type="GO" id="GO:0005737">
    <property type="term" value="C:cytoplasm"/>
    <property type="evidence" value="ECO:0007669"/>
    <property type="project" value="TreeGrafter"/>
</dbReference>
<reference evidence="8 9" key="1">
    <citation type="journal article" date="2013" name="Curr. Biol.">
        <title>The Genome of the Foraminiferan Reticulomyxa filosa.</title>
        <authorList>
            <person name="Glockner G."/>
            <person name="Hulsmann N."/>
            <person name="Schleicher M."/>
            <person name="Noegel A.A."/>
            <person name="Eichinger L."/>
            <person name="Gallinger C."/>
            <person name="Pawlowski J."/>
            <person name="Sierra R."/>
            <person name="Euteneuer U."/>
            <person name="Pillet L."/>
            <person name="Moustafa A."/>
            <person name="Platzer M."/>
            <person name="Groth M."/>
            <person name="Szafranski K."/>
            <person name="Schliwa M."/>
        </authorList>
    </citation>
    <scope>NUCLEOTIDE SEQUENCE [LARGE SCALE GENOMIC DNA]</scope>
</reference>
<dbReference type="InterPro" id="IPR000340">
    <property type="entry name" value="Dual-sp_phosphatase_cat-dom"/>
</dbReference>
<feature type="region of interest" description="Disordered" evidence="5">
    <location>
        <begin position="27"/>
        <end position="50"/>
    </location>
</feature>
<comment type="similarity">
    <text evidence="1">Belongs to the protein-tyrosine phosphatase family. Non-receptor class dual specificity subfamily.</text>
</comment>
<evidence type="ECO:0000256" key="5">
    <source>
        <dbReference type="SAM" id="MobiDB-lite"/>
    </source>
</evidence>
<feature type="non-terminal residue" evidence="8">
    <location>
        <position position="1"/>
    </location>
</feature>
<dbReference type="InterPro" id="IPR016130">
    <property type="entry name" value="Tyr_Pase_AS"/>
</dbReference>
<keyword evidence="4" id="KW-0904">Protein phosphatase</keyword>
<dbReference type="Proteomes" id="UP000023152">
    <property type="component" value="Unassembled WGS sequence"/>
</dbReference>
<dbReference type="Gene3D" id="3.90.190.10">
    <property type="entry name" value="Protein tyrosine phosphatase superfamily"/>
    <property type="match status" value="1"/>
</dbReference>
<feature type="compositionally biased region" description="Basic and acidic residues" evidence="5">
    <location>
        <begin position="27"/>
        <end position="44"/>
    </location>
</feature>
<protein>
    <recommendedName>
        <fullName evidence="2">protein-tyrosine-phosphatase</fullName>
        <ecNumber evidence="2">3.1.3.48</ecNumber>
    </recommendedName>
</protein>
<dbReference type="EC" id="3.1.3.48" evidence="2"/>
<dbReference type="AlphaFoldDB" id="X6PD08"/>
<evidence type="ECO:0000259" key="7">
    <source>
        <dbReference type="PROSITE" id="PS50056"/>
    </source>
</evidence>
<evidence type="ECO:0000256" key="4">
    <source>
        <dbReference type="ARBA" id="ARBA00022912"/>
    </source>
</evidence>
<dbReference type="Pfam" id="PF00782">
    <property type="entry name" value="DSPc"/>
    <property type="match status" value="1"/>
</dbReference>
<dbReference type="PANTHER" id="PTHR10159">
    <property type="entry name" value="DUAL SPECIFICITY PROTEIN PHOSPHATASE"/>
    <property type="match status" value="1"/>
</dbReference>
<evidence type="ECO:0000313" key="8">
    <source>
        <dbReference type="EMBL" id="ETO35988.1"/>
    </source>
</evidence>
<evidence type="ECO:0000256" key="1">
    <source>
        <dbReference type="ARBA" id="ARBA00008601"/>
    </source>
</evidence>
<dbReference type="CDD" id="cd14498">
    <property type="entry name" value="DSP"/>
    <property type="match status" value="1"/>
</dbReference>
<feature type="domain" description="Tyrosine specific protein phosphatases" evidence="7">
    <location>
        <begin position="315"/>
        <end position="370"/>
    </location>
</feature>
<name>X6PD08_RETFI</name>
<dbReference type="InterPro" id="IPR000387">
    <property type="entry name" value="Tyr_Pase_dom"/>
</dbReference>
<dbReference type="PROSITE" id="PS50054">
    <property type="entry name" value="TYR_PHOSPHATASE_DUAL"/>
    <property type="match status" value="1"/>
</dbReference>
<dbReference type="Gene3D" id="3.40.250.10">
    <property type="entry name" value="Rhodanese-like domain"/>
    <property type="match status" value="1"/>
</dbReference>
<dbReference type="SMART" id="SM00195">
    <property type="entry name" value="DSPc"/>
    <property type="match status" value="1"/>
</dbReference>
<dbReference type="InterPro" id="IPR020422">
    <property type="entry name" value="TYR_PHOSPHATASE_DUAL_dom"/>
</dbReference>
<dbReference type="EMBL" id="ASPP01001100">
    <property type="protein sequence ID" value="ETO35988.1"/>
    <property type="molecule type" value="Genomic_DNA"/>
</dbReference>
<dbReference type="PROSITE" id="PS50056">
    <property type="entry name" value="TYR_PHOSPHATASE_2"/>
    <property type="match status" value="1"/>
</dbReference>
<comment type="caution">
    <text evidence="8">The sequence shown here is derived from an EMBL/GenBank/DDBJ whole genome shotgun (WGS) entry which is preliminary data.</text>
</comment>
<dbReference type="GO" id="GO:0004725">
    <property type="term" value="F:protein tyrosine phosphatase activity"/>
    <property type="evidence" value="ECO:0007669"/>
    <property type="project" value="UniProtKB-EC"/>
</dbReference>
<keyword evidence="9" id="KW-1185">Reference proteome</keyword>
<feature type="domain" description="Tyrosine-protein phosphatase" evidence="6">
    <location>
        <begin position="216"/>
        <end position="389"/>
    </location>
</feature>
<dbReference type="SUPFAM" id="SSF52799">
    <property type="entry name" value="(Phosphotyrosine protein) phosphatases II"/>
    <property type="match status" value="1"/>
</dbReference>
<organism evidence="8 9">
    <name type="scientific">Reticulomyxa filosa</name>
    <dbReference type="NCBI Taxonomy" id="46433"/>
    <lineage>
        <taxon>Eukaryota</taxon>
        <taxon>Sar</taxon>
        <taxon>Rhizaria</taxon>
        <taxon>Retaria</taxon>
        <taxon>Foraminifera</taxon>
        <taxon>Monothalamids</taxon>
        <taxon>Reticulomyxidae</taxon>
        <taxon>Reticulomyxa</taxon>
    </lineage>
</organism>
<evidence type="ECO:0000259" key="6">
    <source>
        <dbReference type="PROSITE" id="PS50054"/>
    </source>
</evidence>
<gene>
    <name evidence="8" type="ORF">RFI_01070</name>
</gene>